<comment type="subcellular location">
    <subcellularLocation>
        <location evidence="1 8">Periplasm</location>
    </subcellularLocation>
</comment>
<name>A0AAE3XW00_VARPD</name>
<evidence type="ECO:0000256" key="1">
    <source>
        <dbReference type="ARBA" id="ARBA00004418"/>
    </source>
</evidence>
<feature type="chain" id="PRO_5041773394" description="Azurin" evidence="8">
    <location>
        <begin position="25"/>
        <end position="153"/>
    </location>
</feature>
<dbReference type="GO" id="GO:0005507">
    <property type="term" value="F:copper ion binding"/>
    <property type="evidence" value="ECO:0007669"/>
    <property type="project" value="UniProtKB-UniRule"/>
</dbReference>
<feature type="signal peptide" evidence="8">
    <location>
        <begin position="1"/>
        <end position="24"/>
    </location>
</feature>
<dbReference type="InterPro" id="IPR028871">
    <property type="entry name" value="BlueCu_1_BS"/>
</dbReference>
<proteinExistence type="predicted"/>
<feature type="domain" description="Blue (type 1) copper" evidence="9">
    <location>
        <begin position="26"/>
        <end position="151"/>
    </location>
</feature>
<dbReference type="GO" id="GO:0009055">
    <property type="term" value="F:electron transfer activity"/>
    <property type="evidence" value="ECO:0007669"/>
    <property type="project" value="InterPro"/>
</dbReference>
<keyword evidence="5 8" id="KW-0249">Electron transport</keyword>
<dbReference type="PROSITE" id="PS00196">
    <property type="entry name" value="COPPER_BLUE"/>
    <property type="match status" value="1"/>
</dbReference>
<comment type="function">
    <text evidence="8">Transfers electrons from cytochrome c551 to cytochrome oxidase.</text>
</comment>
<accession>A0AAE3XW00</accession>
<evidence type="ECO:0000256" key="6">
    <source>
        <dbReference type="ARBA" id="ARBA00023008"/>
    </source>
</evidence>
<dbReference type="FunFam" id="2.60.40.420:FF:000040">
    <property type="entry name" value="Azurin"/>
    <property type="match status" value="1"/>
</dbReference>
<organism evidence="10 11">
    <name type="scientific">Variovorax paradoxus</name>
    <dbReference type="NCBI Taxonomy" id="34073"/>
    <lineage>
        <taxon>Bacteria</taxon>
        <taxon>Pseudomonadati</taxon>
        <taxon>Pseudomonadota</taxon>
        <taxon>Betaproteobacteria</taxon>
        <taxon>Burkholderiales</taxon>
        <taxon>Comamonadaceae</taxon>
        <taxon>Variovorax</taxon>
    </lineage>
</organism>
<dbReference type="InterPro" id="IPR008972">
    <property type="entry name" value="Cupredoxin"/>
</dbReference>
<dbReference type="SUPFAM" id="SSF49503">
    <property type="entry name" value="Cupredoxins"/>
    <property type="match status" value="1"/>
</dbReference>
<dbReference type="InterPro" id="IPR000923">
    <property type="entry name" value="BlueCu_1"/>
</dbReference>
<dbReference type="Proteomes" id="UP001184828">
    <property type="component" value="Unassembled WGS sequence"/>
</dbReference>
<evidence type="ECO:0000256" key="7">
    <source>
        <dbReference type="ARBA" id="ARBA00023157"/>
    </source>
</evidence>
<dbReference type="NCBIfam" id="TIGR02695">
    <property type="entry name" value="azurin"/>
    <property type="match status" value="1"/>
</dbReference>
<dbReference type="EMBL" id="JAVDQZ010000001">
    <property type="protein sequence ID" value="MDR6424761.1"/>
    <property type="molecule type" value="Genomic_DNA"/>
</dbReference>
<evidence type="ECO:0000313" key="10">
    <source>
        <dbReference type="EMBL" id="MDR6424761.1"/>
    </source>
</evidence>
<dbReference type="CDD" id="cd13922">
    <property type="entry name" value="Azurin"/>
    <property type="match status" value="1"/>
</dbReference>
<comment type="caution">
    <text evidence="10">The sequence shown here is derived from an EMBL/GenBank/DDBJ whole genome shotgun (WGS) entry which is preliminary data.</text>
</comment>
<evidence type="ECO:0000313" key="11">
    <source>
        <dbReference type="Proteomes" id="UP001184828"/>
    </source>
</evidence>
<keyword evidence="2 8" id="KW-0813">Transport</keyword>
<dbReference type="GO" id="GO:0042597">
    <property type="term" value="C:periplasmic space"/>
    <property type="evidence" value="ECO:0007669"/>
    <property type="project" value="UniProtKB-SubCell"/>
</dbReference>
<evidence type="ECO:0000256" key="2">
    <source>
        <dbReference type="ARBA" id="ARBA00022448"/>
    </source>
</evidence>
<evidence type="ECO:0000256" key="8">
    <source>
        <dbReference type="RuleBase" id="RU363017"/>
    </source>
</evidence>
<gene>
    <name evidence="10" type="ORF">J2738_000883</name>
</gene>
<keyword evidence="3 8" id="KW-0479">Metal-binding</keyword>
<dbReference type="PANTHER" id="PTHR38439">
    <property type="entry name" value="AURACYANIN-B"/>
    <property type="match status" value="1"/>
</dbReference>
<dbReference type="RefSeq" id="WP_192325004.1">
    <property type="nucleotide sequence ID" value="NZ_JAUSRU010000001.1"/>
</dbReference>
<evidence type="ECO:0000256" key="3">
    <source>
        <dbReference type="ARBA" id="ARBA00022723"/>
    </source>
</evidence>
<dbReference type="AlphaFoldDB" id="A0AAE3XW00"/>
<sequence length="153" mass="15945">MLRRHLAATAVLALASLAASSAFAADCSVEIEGNDAMQFNKPAIEVSKSCKEFTVKLKHVGKLPKQAMGHNWVLARTADVQAVAADGIAAGLPQNYVKAGDARVVAHTKIIGGGESDSVSFPVAKLGAADSYTFFCSFPGHSSIMKGTLKLAK</sequence>
<keyword evidence="7" id="KW-1015">Disulfide bond</keyword>
<keyword evidence="6 8" id="KW-0186">Copper</keyword>
<dbReference type="InterPro" id="IPR014068">
    <property type="entry name" value="Azurin"/>
</dbReference>
<evidence type="ECO:0000256" key="4">
    <source>
        <dbReference type="ARBA" id="ARBA00022764"/>
    </source>
</evidence>
<evidence type="ECO:0000259" key="9">
    <source>
        <dbReference type="Pfam" id="PF00127"/>
    </source>
</evidence>
<evidence type="ECO:0000256" key="5">
    <source>
        <dbReference type="ARBA" id="ARBA00022982"/>
    </source>
</evidence>
<keyword evidence="8" id="KW-0732">Signal</keyword>
<protein>
    <recommendedName>
        <fullName evidence="8">Azurin</fullName>
    </recommendedName>
</protein>
<reference evidence="10" key="1">
    <citation type="submission" date="2023-07" db="EMBL/GenBank/DDBJ databases">
        <title>Sorghum-associated microbial communities from plants grown in Nebraska, USA.</title>
        <authorList>
            <person name="Schachtman D."/>
        </authorList>
    </citation>
    <scope>NUCLEOTIDE SEQUENCE</scope>
    <source>
        <strain evidence="10">DS2114</strain>
    </source>
</reference>
<keyword evidence="4 8" id="KW-0574">Periplasm</keyword>
<dbReference type="PANTHER" id="PTHR38439:SF2">
    <property type="entry name" value="OUTER MEMBRANE PROTEIN H.8"/>
    <property type="match status" value="1"/>
</dbReference>
<dbReference type="Pfam" id="PF00127">
    <property type="entry name" value="Copper-bind"/>
    <property type="match status" value="1"/>
</dbReference>
<dbReference type="InterPro" id="IPR050845">
    <property type="entry name" value="Cu-binding_ET"/>
</dbReference>
<dbReference type="Gene3D" id="2.60.40.420">
    <property type="entry name" value="Cupredoxins - blue copper proteins"/>
    <property type="match status" value="1"/>
</dbReference>